<evidence type="ECO:0000313" key="6">
    <source>
        <dbReference type="EMBL" id="KAF4370695.1"/>
    </source>
</evidence>
<evidence type="ECO:0000259" key="5">
    <source>
        <dbReference type="SMART" id="SM00249"/>
    </source>
</evidence>
<evidence type="ECO:0000256" key="3">
    <source>
        <dbReference type="ARBA" id="ARBA00022771"/>
    </source>
</evidence>
<evidence type="ECO:0000256" key="4">
    <source>
        <dbReference type="ARBA" id="ARBA00022833"/>
    </source>
</evidence>
<gene>
    <name evidence="6" type="ORF">F8388_025074</name>
</gene>
<name>A0A7J6FJ83_CANSA</name>
<keyword evidence="1" id="KW-0479">Metal-binding</keyword>
<dbReference type="SUPFAM" id="SSF57889">
    <property type="entry name" value="Cysteine-rich domain"/>
    <property type="match status" value="1"/>
</dbReference>
<accession>A0A7J6FJ83</accession>
<feature type="domain" description="Zinc finger PHD-type" evidence="5">
    <location>
        <begin position="105"/>
        <end position="165"/>
    </location>
</feature>
<dbReference type="SMART" id="SM00249">
    <property type="entry name" value="PHD"/>
    <property type="match status" value="2"/>
</dbReference>
<keyword evidence="2" id="KW-0677">Repeat</keyword>
<feature type="domain" description="Zinc finger PHD-type" evidence="5">
    <location>
        <begin position="41"/>
        <end position="98"/>
    </location>
</feature>
<dbReference type="Pfam" id="PF03107">
    <property type="entry name" value="C1_2"/>
    <property type="match status" value="3"/>
</dbReference>
<proteinExistence type="predicted"/>
<evidence type="ECO:0000256" key="1">
    <source>
        <dbReference type="ARBA" id="ARBA00022723"/>
    </source>
</evidence>
<keyword evidence="4" id="KW-0862">Zinc</keyword>
<dbReference type="InterPro" id="IPR046349">
    <property type="entry name" value="C1-like_sf"/>
</dbReference>
<dbReference type="GO" id="GO:0008270">
    <property type="term" value="F:zinc ion binding"/>
    <property type="evidence" value="ECO:0007669"/>
    <property type="project" value="UniProtKB-KW"/>
</dbReference>
<dbReference type="InterPro" id="IPR004146">
    <property type="entry name" value="DC1"/>
</dbReference>
<keyword evidence="3" id="KW-0863">Zinc-finger</keyword>
<evidence type="ECO:0000256" key="2">
    <source>
        <dbReference type="ARBA" id="ARBA00022737"/>
    </source>
</evidence>
<dbReference type="Proteomes" id="UP000525078">
    <property type="component" value="Unassembled WGS sequence"/>
</dbReference>
<evidence type="ECO:0000313" key="7">
    <source>
        <dbReference type="Proteomes" id="UP000525078"/>
    </source>
</evidence>
<dbReference type="PANTHER" id="PTHR46288:SF17">
    <property type="entry name" value="CYSTEINE_HISTIDINE-RICH C1 DOMAIN PROTEIN"/>
    <property type="match status" value="1"/>
</dbReference>
<dbReference type="InterPro" id="IPR001965">
    <property type="entry name" value="Znf_PHD"/>
</dbReference>
<dbReference type="PANTHER" id="PTHR46288">
    <property type="entry name" value="PHORBOL-ESTER/DAG-TYPE DOMAIN-CONTAINING PROTEIN"/>
    <property type="match status" value="1"/>
</dbReference>
<sequence length="499" mass="54550">MKTTSLSMEERLLEINKLRISHFSHDHPLTQTNSPPNENCSCSACNLKIISSVTAEYYTCKTCSFSLHQVCYNMPKKTQHPSHPIHHLTLQTTCPSSSSKEGTFECKACGDHINGGVFYYSCAECGLYYHILCSALPLTISVSSHLHELKLTFSSPYNFSCDICTKPSYKGWLYRCQLCEFDTHLLCAISNRRTTFLIQNRIVPLPNSLNRQINIKSSSVNYNSEVEEVIQLVIQGVIEQSSVSSCSNFNPDSPKENLTITSTVGFAQTDSKLGFSSANPGKQHLNQSPLTLVSEDLSTTPSTQFSDACFSIDLAKSYSGYNHARQARIEASNSINIQAKSGDIDPKVEDKNNIIIKQEKRLNYGIGSSNHIHSFNFGRDERLKQAFLVRNDTLAKEEAYIGQKGKKKNKAISDTLVGQCVGPSGIEGQVVFGRVVGDIIGSVSHGVGCDVLARGMVGGIVVVGCPWGALPSISSGTVALFVVEGQIKPESVNEGVLLV</sequence>
<organism evidence="6 7">
    <name type="scientific">Cannabis sativa</name>
    <name type="common">Hemp</name>
    <name type="synonym">Marijuana</name>
    <dbReference type="NCBI Taxonomy" id="3483"/>
    <lineage>
        <taxon>Eukaryota</taxon>
        <taxon>Viridiplantae</taxon>
        <taxon>Streptophyta</taxon>
        <taxon>Embryophyta</taxon>
        <taxon>Tracheophyta</taxon>
        <taxon>Spermatophyta</taxon>
        <taxon>Magnoliopsida</taxon>
        <taxon>eudicotyledons</taxon>
        <taxon>Gunneridae</taxon>
        <taxon>Pentapetalae</taxon>
        <taxon>rosids</taxon>
        <taxon>fabids</taxon>
        <taxon>Rosales</taxon>
        <taxon>Cannabaceae</taxon>
        <taxon>Cannabis</taxon>
    </lineage>
</organism>
<protein>
    <recommendedName>
        <fullName evidence="5">Zinc finger PHD-type domain-containing protein</fullName>
    </recommendedName>
</protein>
<dbReference type="AlphaFoldDB" id="A0A7J6FJ83"/>
<comment type="caution">
    <text evidence="6">The sequence shown here is derived from an EMBL/GenBank/DDBJ whole genome shotgun (WGS) entry which is preliminary data.</text>
</comment>
<dbReference type="EMBL" id="JAATIP010000116">
    <property type="protein sequence ID" value="KAF4370695.1"/>
    <property type="molecule type" value="Genomic_DNA"/>
</dbReference>
<reference evidence="6 7" key="1">
    <citation type="journal article" date="2020" name="bioRxiv">
        <title>Sequence and annotation of 42 cannabis genomes reveals extensive copy number variation in cannabinoid synthesis and pathogen resistance genes.</title>
        <authorList>
            <person name="Mckernan K.J."/>
            <person name="Helbert Y."/>
            <person name="Kane L.T."/>
            <person name="Ebling H."/>
            <person name="Zhang L."/>
            <person name="Liu B."/>
            <person name="Eaton Z."/>
            <person name="Mclaughlin S."/>
            <person name="Kingan S."/>
            <person name="Baybayan P."/>
            <person name="Concepcion G."/>
            <person name="Jordan M."/>
            <person name="Riva A."/>
            <person name="Barbazuk W."/>
            <person name="Harkins T."/>
        </authorList>
    </citation>
    <scope>NUCLEOTIDE SEQUENCE [LARGE SCALE GENOMIC DNA]</scope>
    <source>
        <strain evidence="7">cv. Jamaican Lion 4</strain>
        <tissue evidence="6">Leaf</tissue>
    </source>
</reference>